<evidence type="ECO:0000259" key="8">
    <source>
        <dbReference type="PROSITE" id="PS50893"/>
    </source>
</evidence>
<dbReference type="InterPro" id="IPR003593">
    <property type="entry name" value="AAA+_ATPase"/>
</dbReference>
<dbReference type="OrthoDB" id="9814623at2"/>
<proteinExistence type="inferred from homology"/>
<evidence type="ECO:0000256" key="4">
    <source>
        <dbReference type="ARBA" id="ARBA00022475"/>
    </source>
</evidence>
<gene>
    <name evidence="9" type="ORF">CRU91_07800</name>
</gene>
<evidence type="ECO:0000313" key="10">
    <source>
        <dbReference type="Proteomes" id="UP000252669"/>
    </source>
</evidence>
<dbReference type="GO" id="GO:0016887">
    <property type="term" value="F:ATP hydrolysis activity"/>
    <property type="evidence" value="ECO:0007669"/>
    <property type="project" value="InterPro"/>
</dbReference>
<dbReference type="PANTHER" id="PTHR43297:SF2">
    <property type="entry name" value="DIPEPTIDE TRANSPORT ATP-BINDING PROTEIN DPPD"/>
    <property type="match status" value="1"/>
</dbReference>
<protein>
    <submittedName>
        <fullName evidence="9">Nickel import ATP-binding protein NikD</fullName>
    </submittedName>
</protein>
<dbReference type="InterPro" id="IPR050388">
    <property type="entry name" value="ABC_Ni/Peptide_Import"/>
</dbReference>
<dbReference type="GO" id="GO:0005886">
    <property type="term" value="C:plasma membrane"/>
    <property type="evidence" value="ECO:0007669"/>
    <property type="project" value="UniProtKB-SubCell"/>
</dbReference>
<comment type="caution">
    <text evidence="9">The sequence shown here is derived from an EMBL/GenBank/DDBJ whole genome shotgun (WGS) entry which is preliminary data.</text>
</comment>
<evidence type="ECO:0000313" key="9">
    <source>
        <dbReference type="EMBL" id="RBQ28742.1"/>
    </source>
</evidence>
<keyword evidence="4" id="KW-1003">Cell membrane</keyword>
<evidence type="ECO:0000256" key="7">
    <source>
        <dbReference type="ARBA" id="ARBA00023136"/>
    </source>
</evidence>
<dbReference type="Pfam" id="PF00005">
    <property type="entry name" value="ABC_tran"/>
    <property type="match status" value="1"/>
</dbReference>
<evidence type="ECO:0000256" key="5">
    <source>
        <dbReference type="ARBA" id="ARBA00022741"/>
    </source>
</evidence>
<evidence type="ECO:0000256" key="3">
    <source>
        <dbReference type="ARBA" id="ARBA00022448"/>
    </source>
</evidence>
<dbReference type="RefSeq" id="WP_113894668.1">
    <property type="nucleotide sequence ID" value="NZ_JANJGA010000012.1"/>
</dbReference>
<keyword evidence="6 9" id="KW-0067">ATP-binding</keyword>
<reference evidence="9 10" key="1">
    <citation type="submission" date="2017-10" db="EMBL/GenBank/DDBJ databases">
        <title>Genomics of the genus Arcobacter.</title>
        <authorList>
            <person name="Perez-Cataluna A."/>
            <person name="Figueras M.J."/>
        </authorList>
    </citation>
    <scope>NUCLEOTIDE SEQUENCE [LARGE SCALE GENOMIC DNA]</scope>
    <source>
        <strain evidence="9 10">CECT 9230</strain>
    </source>
</reference>
<sequence>MNTILEISNLCIYNKKEEKNLLENINLKITQGEMLGIIGESGSGKSILCKSILDLNPNYFKITGNIFFDELDILKASPKQIQQICGKKISMIMQDSVNAFNPIEKIKTQFIESLIDKKDLKNAKNDSCFWLEKVGLTDIEKVLNSYPFELSGGMLQRVMIALAFAQDSKIIIADEPTSSLDMINQKEILNIFKNLQEKEKKTVIFVSHDLGIISHLANNIAVMKKGKIVEYNDTKSILLNPQNEYSKYLIEAHKKLFNRFNECLK</sequence>
<dbReference type="InterPro" id="IPR027417">
    <property type="entry name" value="P-loop_NTPase"/>
</dbReference>
<keyword evidence="5" id="KW-0547">Nucleotide-binding</keyword>
<keyword evidence="7" id="KW-0472">Membrane</keyword>
<dbReference type="InterPro" id="IPR003439">
    <property type="entry name" value="ABC_transporter-like_ATP-bd"/>
</dbReference>
<accession>A0A366MTL5</accession>
<name>A0A366MTL5_9BACT</name>
<dbReference type="Proteomes" id="UP000252669">
    <property type="component" value="Unassembled WGS sequence"/>
</dbReference>
<dbReference type="AlphaFoldDB" id="A0A366MTL5"/>
<dbReference type="EMBL" id="PDKB01000012">
    <property type="protein sequence ID" value="RBQ28742.1"/>
    <property type="molecule type" value="Genomic_DNA"/>
</dbReference>
<dbReference type="Gene3D" id="3.40.50.300">
    <property type="entry name" value="P-loop containing nucleotide triphosphate hydrolases"/>
    <property type="match status" value="1"/>
</dbReference>
<feature type="domain" description="ABC transporter" evidence="8">
    <location>
        <begin position="5"/>
        <end position="250"/>
    </location>
</feature>
<dbReference type="CDD" id="cd03257">
    <property type="entry name" value="ABC_NikE_OppD_transporters"/>
    <property type="match status" value="1"/>
</dbReference>
<organism evidence="9 10">
    <name type="scientific">Aliarcobacter vitoriensis</name>
    <dbReference type="NCBI Taxonomy" id="2011099"/>
    <lineage>
        <taxon>Bacteria</taxon>
        <taxon>Pseudomonadati</taxon>
        <taxon>Campylobacterota</taxon>
        <taxon>Epsilonproteobacteria</taxon>
        <taxon>Campylobacterales</taxon>
        <taxon>Arcobacteraceae</taxon>
        <taxon>Aliarcobacter</taxon>
    </lineage>
</organism>
<dbReference type="SUPFAM" id="SSF52540">
    <property type="entry name" value="P-loop containing nucleoside triphosphate hydrolases"/>
    <property type="match status" value="1"/>
</dbReference>
<evidence type="ECO:0000256" key="2">
    <source>
        <dbReference type="ARBA" id="ARBA00005417"/>
    </source>
</evidence>
<evidence type="ECO:0000256" key="1">
    <source>
        <dbReference type="ARBA" id="ARBA00004417"/>
    </source>
</evidence>
<dbReference type="SMART" id="SM00382">
    <property type="entry name" value="AAA"/>
    <property type="match status" value="1"/>
</dbReference>
<dbReference type="PROSITE" id="PS50893">
    <property type="entry name" value="ABC_TRANSPORTER_2"/>
    <property type="match status" value="1"/>
</dbReference>
<dbReference type="InterPro" id="IPR017871">
    <property type="entry name" value="ABC_transporter-like_CS"/>
</dbReference>
<keyword evidence="3" id="KW-0813">Transport</keyword>
<comment type="subcellular location">
    <subcellularLocation>
        <location evidence="1">Cell inner membrane</location>
        <topology evidence="1">Peripheral membrane protein</topology>
    </subcellularLocation>
</comment>
<dbReference type="GO" id="GO:0005524">
    <property type="term" value="F:ATP binding"/>
    <property type="evidence" value="ECO:0007669"/>
    <property type="project" value="UniProtKB-KW"/>
</dbReference>
<keyword evidence="10" id="KW-1185">Reference proteome</keyword>
<comment type="similarity">
    <text evidence="2">Belongs to the ABC transporter superfamily.</text>
</comment>
<evidence type="ECO:0000256" key="6">
    <source>
        <dbReference type="ARBA" id="ARBA00022840"/>
    </source>
</evidence>
<dbReference type="PANTHER" id="PTHR43297">
    <property type="entry name" value="OLIGOPEPTIDE TRANSPORT ATP-BINDING PROTEIN APPD"/>
    <property type="match status" value="1"/>
</dbReference>
<dbReference type="PROSITE" id="PS00211">
    <property type="entry name" value="ABC_TRANSPORTER_1"/>
    <property type="match status" value="1"/>
</dbReference>